<dbReference type="Gene3D" id="3.10.20.90">
    <property type="entry name" value="Phosphatidylinositol 3-kinase Catalytic Subunit, Chain A, domain 1"/>
    <property type="match status" value="1"/>
</dbReference>
<dbReference type="Proteomes" id="UP000307173">
    <property type="component" value="Unassembled WGS sequence"/>
</dbReference>
<dbReference type="SUPFAM" id="SSF54236">
    <property type="entry name" value="Ubiquitin-like"/>
    <property type="match status" value="1"/>
</dbReference>
<dbReference type="GO" id="GO:0070628">
    <property type="term" value="F:proteasome binding"/>
    <property type="evidence" value="ECO:0007669"/>
    <property type="project" value="TreeGrafter"/>
</dbReference>
<keyword evidence="4 6" id="KW-0378">Hydrolase</keyword>
<evidence type="ECO:0000256" key="3">
    <source>
        <dbReference type="ARBA" id="ARBA00022786"/>
    </source>
</evidence>
<dbReference type="STRING" id="52247.A0A4V4NF50"/>
<reference evidence="10 11" key="1">
    <citation type="journal article" date="2019" name="Front. Genet.">
        <title>Whole-Genome Sequencing of the Opportunistic Yeast Pathogen Candida inconspicua Uncovers Its Hybrid Origin.</title>
        <authorList>
            <person name="Mixao V."/>
            <person name="Hansen A.P."/>
            <person name="Saus E."/>
            <person name="Boekhout T."/>
            <person name="Lass-Florl C."/>
            <person name="Gabaldon T."/>
        </authorList>
    </citation>
    <scope>NUCLEOTIDE SEQUENCE [LARGE SCALE GENOMIC DNA]</scope>
    <source>
        <strain evidence="10 11">CBS 180</strain>
    </source>
</reference>
<dbReference type="Pfam" id="PF00443">
    <property type="entry name" value="UCH"/>
    <property type="match status" value="1"/>
</dbReference>
<comment type="similarity">
    <text evidence="6">Belongs to the peptidase C19 family.</text>
</comment>
<proteinExistence type="inferred from homology"/>
<evidence type="ECO:0000313" key="10">
    <source>
        <dbReference type="EMBL" id="TID13297.1"/>
    </source>
</evidence>
<accession>A0A4V4NF50</accession>
<keyword evidence="2 6" id="KW-0645">Protease</keyword>
<comment type="catalytic activity">
    <reaction evidence="1 6">
        <text>Thiol-dependent hydrolysis of ester, thioester, amide, peptide and isopeptide bonds formed by the C-terminal Gly of ubiquitin (a 76-residue protein attached to proteins as an intracellular targeting signal).</text>
        <dbReference type="EC" id="3.4.19.12"/>
    </reaction>
</comment>
<dbReference type="SUPFAM" id="SSF54001">
    <property type="entry name" value="Cysteine proteinases"/>
    <property type="match status" value="1"/>
</dbReference>
<evidence type="ECO:0000256" key="1">
    <source>
        <dbReference type="ARBA" id="ARBA00000707"/>
    </source>
</evidence>
<dbReference type="GO" id="GO:0061136">
    <property type="term" value="P:regulation of proteasomal protein catabolic process"/>
    <property type="evidence" value="ECO:0007669"/>
    <property type="project" value="TreeGrafter"/>
</dbReference>
<feature type="coiled-coil region" evidence="7">
    <location>
        <begin position="343"/>
        <end position="392"/>
    </location>
</feature>
<keyword evidence="3 6" id="KW-0833">Ubl conjugation pathway</keyword>
<gene>
    <name evidence="10" type="ORF">CANINC_004983</name>
</gene>
<dbReference type="PROSITE" id="PS50235">
    <property type="entry name" value="USP_3"/>
    <property type="match status" value="1"/>
</dbReference>
<dbReference type="Pfam" id="PF00240">
    <property type="entry name" value="ubiquitin"/>
    <property type="match status" value="1"/>
</dbReference>
<sequence length="486" mass="54978">MTETVSIKIKHAGKVYPLDVDLSETGATLKMQVSSLTNVPPERQKILVKGGPLKDDAYLSGVGFKPNQVVMVLGTPLEEVLKTEDVKFVEDNSGALVNTNTLGMPSGLINLGNTCYLNSSVQVLYTIDELKKYLKEHTGTNSTPRGALVMNTKALFDKLENSNGEKVTPLNFLSSVRKAFPQFQEMSREGFYKQQDAEEAFSQILSVISSEIPNLEKYLNIPVKVEIKCLENNNEDVNVDYEVMTKLSCHINSNTNFLIDGLKNGLKETIEKQSPTLNRNAKYEITRKIEKLPKYLTVHFVRFFWKRESGKKAKIMRKVQFPFQLDVMELIDENEREKFINGREEVSKIEKENEEEYRQLKKAKMGHELTTRELYEQQLAEMNKMREKYALRFKEAFAKCGVDVEKSGENVSSLYDLTGIIAHQGASADAGHYQAFIRDEKDVSGERWYKFNDDIVSVVSREKILALAGGSEGDSALILLYKGVGM</sequence>
<dbReference type="SMART" id="SM00213">
    <property type="entry name" value="UBQ"/>
    <property type="match status" value="1"/>
</dbReference>
<dbReference type="InterPro" id="IPR028889">
    <property type="entry name" value="USP"/>
</dbReference>
<evidence type="ECO:0000256" key="6">
    <source>
        <dbReference type="RuleBase" id="RU366025"/>
    </source>
</evidence>
<dbReference type="InterPro" id="IPR038765">
    <property type="entry name" value="Papain-like_cys_pep_sf"/>
</dbReference>
<evidence type="ECO:0000259" key="8">
    <source>
        <dbReference type="PROSITE" id="PS50053"/>
    </source>
</evidence>
<evidence type="ECO:0000256" key="7">
    <source>
        <dbReference type="SAM" id="Coils"/>
    </source>
</evidence>
<evidence type="ECO:0000256" key="4">
    <source>
        <dbReference type="ARBA" id="ARBA00022801"/>
    </source>
</evidence>
<dbReference type="PROSITE" id="PS00973">
    <property type="entry name" value="USP_2"/>
    <property type="match status" value="1"/>
</dbReference>
<dbReference type="GO" id="GO:0043161">
    <property type="term" value="P:proteasome-mediated ubiquitin-dependent protein catabolic process"/>
    <property type="evidence" value="ECO:0007669"/>
    <property type="project" value="InterPro"/>
</dbReference>
<dbReference type="PROSITE" id="PS00972">
    <property type="entry name" value="USP_1"/>
    <property type="match status" value="1"/>
</dbReference>
<feature type="domain" description="Ubiquitin-like" evidence="8">
    <location>
        <begin position="3"/>
        <end position="73"/>
    </location>
</feature>
<dbReference type="GO" id="GO:0016579">
    <property type="term" value="P:protein deubiquitination"/>
    <property type="evidence" value="ECO:0007669"/>
    <property type="project" value="InterPro"/>
</dbReference>
<dbReference type="EC" id="3.4.19.12" evidence="6"/>
<protein>
    <recommendedName>
        <fullName evidence="6">Ubiquitin carboxyl-terminal hydrolase</fullName>
        <ecNumber evidence="6">3.4.19.12</ecNumber>
    </recommendedName>
</protein>
<comment type="caution">
    <text evidence="10">The sequence shown here is derived from an EMBL/GenBank/DDBJ whole genome shotgun (WGS) entry which is preliminary data.</text>
</comment>
<keyword evidence="5 6" id="KW-0788">Thiol protease</keyword>
<dbReference type="Gene3D" id="3.90.70.10">
    <property type="entry name" value="Cysteine proteinases"/>
    <property type="match status" value="1"/>
</dbReference>
<dbReference type="InterPro" id="IPR000626">
    <property type="entry name" value="Ubiquitin-like_dom"/>
</dbReference>
<evidence type="ECO:0000256" key="5">
    <source>
        <dbReference type="ARBA" id="ARBA00022807"/>
    </source>
</evidence>
<dbReference type="InterPro" id="IPR018200">
    <property type="entry name" value="USP_CS"/>
</dbReference>
<feature type="domain" description="USP" evidence="9">
    <location>
        <begin position="106"/>
        <end position="484"/>
    </location>
</feature>
<name>A0A4V4NF50_9ASCO</name>
<dbReference type="PANTHER" id="PTHR43982">
    <property type="entry name" value="UBIQUITIN CARBOXYL-TERMINAL HYDROLASE"/>
    <property type="match status" value="1"/>
</dbReference>
<dbReference type="AlphaFoldDB" id="A0A4V4NF50"/>
<dbReference type="InterPro" id="IPR019954">
    <property type="entry name" value="Ubiquitin_CS"/>
</dbReference>
<evidence type="ECO:0000313" key="11">
    <source>
        <dbReference type="Proteomes" id="UP000307173"/>
    </source>
</evidence>
<dbReference type="EMBL" id="SELW01000680">
    <property type="protein sequence ID" value="TID13297.1"/>
    <property type="molecule type" value="Genomic_DNA"/>
</dbReference>
<evidence type="ECO:0000256" key="2">
    <source>
        <dbReference type="ARBA" id="ARBA00022670"/>
    </source>
</evidence>
<dbReference type="InterPro" id="IPR044635">
    <property type="entry name" value="UBP14-like"/>
</dbReference>
<dbReference type="PROSITE" id="PS00299">
    <property type="entry name" value="UBIQUITIN_1"/>
    <property type="match status" value="1"/>
</dbReference>
<keyword evidence="11" id="KW-1185">Reference proteome</keyword>
<dbReference type="PROSITE" id="PS50053">
    <property type="entry name" value="UBIQUITIN_2"/>
    <property type="match status" value="1"/>
</dbReference>
<dbReference type="OrthoDB" id="333239at2759"/>
<dbReference type="InterPro" id="IPR029071">
    <property type="entry name" value="Ubiquitin-like_domsf"/>
</dbReference>
<evidence type="ECO:0000259" key="9">
    <source>
        <dbReference type="PROSITE" id="PS50235"/>
    </source>
</evidence>
<organism evidence="10 11">
    <name type="scientific">Pichia inconspicua</name>
    <dbReference type="NCBI Taxonomy" id="52247"/>
    <lineage>
        <taxon>Eukaryota</taxon>
        <taxon>Fungi</taxon>
        <taxon>Dikarya</taxon>
        <taxon>Ascomycota</taxon>
        <taxon>Saccharomycotina</taxon>
        <taxon>Pichiomycetes</taxon>
        <taxon>Pichiales</taxon>
        <taxon>Pichiaceae</taxon>
        <taxon>Pichia</taxon>
    </lineage>
</organism>
<dbReference type="GO" id="GO:0004843">
    <property type="term" value="F:cysteine-type deubiquitinase activity"/>
    <property type="evidence" value="ECO:0007669"/>
    <property type="project" value="UniProtKB-UniRule"/>
</dbReference>
<dbReference type="PANTHER" id="PTHR43982:SF1">
    <property type="entry name" value="UBIQUITIN CARBOXYL-TERMINAL HYDROLASE 14"/>
    <property type="match status" value="1"/>
</dbReference>
<dbReference type="InterPro" id="IPR001394">
    <property type="entry name" value="Peptidase_C19_UCH"/>
</dbReference>
<keyword evidence="7" id="KW-0175">Coiled coil</keyword>